<evidence type="ECO:0000313" key="2">
    <source>
        <dbReference type="EMBL" id="MFD2517693.1"/>
    </source>
</evidence>
<feature type="transmembrane region" description="Helical" evidence="1">
    <location>
        <begin position="52"/>
        <end position="72"/>
    </location>
</feature>
<evidence type="ECO:0000256" key="1">
    <source>
        <dbReference type="SAM" id="Phobius"/>
    </source>
</evidence>
<dbReference type="EMBL" id="JBHULT010000006">
    <property type="protein sequence ID" value="MFD2517693.1"/>
    <property type="molecule type" value="Genomic_DNA"/>
</dbReference>
<feature type="transmembrane region" description="Helical" evidence="1">
    <location>
        <begin position="84"/>
        <end position="105"/>
    </location>
</feature>
<keyword evidence="1" id="KW-0812">Transmembrane</keyword>
<evidence type="ECO:0000313" key="3">
    <source>
        <dbReference type="Proteomes" id="UP001597468"/>
    </source>
</evidence>
<protein>
    <submittedName>
        <fullName evidence="2">Potassium transporter KefB</fullName>
    </submittedName>
</protein>
<organism evidence="2 3">
    <name type="scientific">Salinimicrobium flavum</name>
    <dbReference type="NCBI Taxonomy" id="1737065"/>
    <lineage>
        <taxon>Bacteria</taxon>
        <taxon>Pseudomonadati</taxon>
        <taxon>Bacteroidota</taxon>
        <taxon>Flavobacteriia</taxon>
        <taxon>Flavobacteriales</taxon>
        <taxon>Flavobacteriaceae</taxon>
        <taxon>Salinimicrobium</taxon>
    </lineage>
</organism>
<accession>A0ABW5IW48</accession>
<keyword evidence="1" id="KW-1133">Transmembrane helix</keyword>
<feature type="transmembrane region" description="Helical" evidence="1">
    <location>
        <begin position="21"/>
        <end position="40"/>
    </location>
</feature>
<dbReference type="RefSeq" id="WP_380750342.1">
    <property type="nucleotide sequence ID" value="NZ_JBHULT010000006.1"/>
</dbReference>
<keyword evidence="3" id="KW-1185">Reference proteome</keyword>
<gene>
    <name evidence="2" type="ORF">ACFSTG_07295</name>
</gene>
<proteinExistence type="predicted"/>
<reference evidence="3" key="1">
    <citation type="journal article" date="2019" name="Int. J. Syst. Evol. Microbiol.">
        <title>The Global Catalogue of Microorganisms (GCM) 10K type strain sequencing project: providing services to taxonomists for standard genome sequencing and annotation.</title>
        <authorList>
            <consortium name="The Broad Institute Genomics Platform"/>
            <consortium name="The Broad Institute Genome Sequencing Center for Infectious Disease"/>
            <person name="Wu L."/>
            <person name="Ma J."/>
        </authorList>
    </citation>
    <scope>NUCLEOTIDE SEQUENCE [LARGE SCALE GENOMIC DNA]</scope>
    <source>
        <strain evidence="3">KCTC 42585</strain>
    </source>
</reference>
<keyword evidence="1" id="KW-0472">Membrane</keyword>
<name>A0ABW5IW48_9FLAO</name>
<dbReference type="Proteomes" id="UP001597468">
    <property type="component" value="Unassembled WGS sequence"/>
</dbReference>
<comment type="caution">
    <text evidence="2">The sequence shown here is derived from an EMBL/GenBank/DDBJ whole genome shotgun (WGS) entry which is preliminary data.</text>
</comment>
<sequence>MTQQDQLENHRMEWISFIKPILIGAVVAFLVISFFVFGLNNPAPEWGRFWKIRPLIITPLAGAVGGAFYAYMQSRVNRGFNRTAAVLISLLVYIIGVWLGVVLGLDGTLWD</sequence>